<dbReference type="AlphaFoldDB" id="E8V7V7"/>
<keyword evidence="2" id="KW-1185">Reference proteome</keyword>
<dbReference type="SUPFAM" id="SSF53756">
    <property type="entry name" value="UDP-Glycosyltransferase/glycogen phosphorylase"/>
    <property type="match status" value="1"/>
</dbReference>
<dbReference type="Gene3D" id="3.40.50.2000">
    <property type="entry name" value="Glycogen Phosphorylase B"/>
    <property type="match status" value="2"/>
</dbReference>
<name>E8V7V7_TERSS</name>
<keyword evidence="1" id="KW-0808">Transferase</keyword>
<evidence type="ECO:0000313" key="2">
    <source>
        <dbReference type="Proteomes" id="UP000006844"/>
    </source>
</evidence>
<organism evidence="1 2">
    <name type="scientific">Terriglobus saanensis (strain ATCC BAA-1853 / DSM 23119 / SP1PR4)</name>
    <dbReference type="NCBI Taxonomy" id="401053"/>
    <lineage>
        <taxon>Bacteria</taxon>
        <taxon>Pseudomonadati</taxon>
        <taxon>Acidobacteriota</taxon>
        <taxon>Terriglobia</taxon>
        <taxon>Terriglobales</taxon>
        <taxon>Acidobacteriaceae</taxon>
        <taxon>Terriglobus</taxon>
    </lineage>
</organism>
<reference evidence="1 2" key="1">
    <citation type="journal article" date="2012" name="Stand. Genomic Sci.">
        <title>Complete genome sequence of Terriglobus saanensis type strain SP1PR4(T), an Acidobacteria from tundra soil.</title>
        <authorList>
            <person name="Rawat S.R."/>
            <person name="Mannisto M.K."/>
            <person name="Starovoytov V."/>
            <person name="Goodwin L."/>
            <person name="Nolan M."/>
            <person name="Hauser L."/>
            <person name="Land M."/>
            <person name="Davenport K.W."/>
            <person name="Woyke T."/>
            <person name="Haggblom M.M."/>
        </authorList>
    </citation>
    <scope>NUCLEOTIDE SEQUENCE</scope>
    <source>
        <strain evidence="2">ATCC BAA-1853 / DSM 23119 / SP1PR4</strain>
    </source>
</reference>
<dbReference type="InterPro" id="IPR002213">
    <property type="entry name" value="UDP_glucos_trans"/>
</dbReference>
<dbReference type="GO" id="GO:0017000">
    <property type="term" value="P:antibiotic biosynthetic process"/>
    <property type="evidence" value="ECO:0007669"/>
    <property type="project" value="UniProtKB-ARBA"/>
</dbReference>
<dbReference type="KEGG" id="tsa:AciPR4_2077"/>
<dbReference type="OrthoDB" id="9805366at2"/>
<sequence length="434" mass="46979">MKIGFVSMPLSGHLNPMTALARKLKSRGHEIVFIGVPDAEATVQAAGLTFVPFCEKEFPLGSVPEAYAPVAKMSGFEIVEYHFDAPGPRLVEAAFDHLPDKLRETGVEALVLDAIHHYLELVPMSMGIPYVHIWNVLHLDFTGSTPICLFGLPYGKTPEALAKNFEVLQQAGALLAPIAAIAMRYAEKAGLEIDWANPTGTFSKLAIITQTPKEFDFPDLDVPPQFHYAGPFHSDGGREPAPFPWEKLTGKPLIYASLGTLVNGLIPVYKTILAAVAKVPEAQVVLSVGKNVNTNELGPIPSNVIVVARAPQIELLKQAALCITHAGANTALEALAQGVPMVAIPIGFDQPGVAARIAYHGVGEFVEVEDLTVDRLLGLIEKVLTNQSYRERALQFKKIVEKTNGLEIAADIIERAFQTNQKIDFASKDAVLQV</sequence>
<dbReference type="GO" id="GO:0008194">
    <property type="term" value="F:UDP-glycosyltransferase activity"/>
    <property type="evidence" value="ECO:0007669"/>
    <property type="project" value="InterPro"/>
</dbReference>
<dbReference type="GO" id="GO:0016758">
    <property type="term" value="F:hexosyltransferase activity"/>
    <property type="evidence" value="ECO:0007669"/>
    <property type="project" value="UniProtKB-ARBA"/>
</dbReference>
<dbReference type="STRING" id="401053.AciPR4_2077"/>
<dbReference type="eggNOG" id="COG1819">
    <property type="taxonomic scope" value="Bacteria"/>
</dbReference>
<dbReference type="RefSeq" id="WP_013568614.1">
    <property type="nucleotide sequence ID" value="NC_014963.1"/>
</dbReference>
<dbReference type="EMBL" id="CP002467">
    <property type="protein sequence ID" value="ADV82881.1"/>
    <property type="molecule type" value="Genomic_DNA"/>
</dbReference>
<dbReference type="HOGENOM" id="CLU_000537_7_1_0"/>
<evidence type="ECO:0000313" key="1">
    <source>
        <dbReference type="EMBL" id="ADV82881.1"/>
    </source>
</evidence>
<protein>
    <submittedName>
        <fullName evidence="1">Glycosyltransferase, MGT family</fullName>
    </submittedName>
</protein>
<dbReference type="FunFam" id="3.40.50.2000:FF:000072">
    <property type="entry name" value="Glycosyl transferase"/>
    <property type="match status" value="1"/>
</dbReference>
<dbReference type="InterPro" id="IPR050426">
    <property type="entry name" value="Glycosyltransferase_28"/>
</dbReference>
<dbReference type="Pfam" id="PF00201">
    <property type="entry name" value="UDPGT"/>
    <property type="match status" value="1"/>
</dbReference>
<dbReference type="PANTHER" id="PTHR48050">
    <property type="entry name" value="STEROL 3-BETA-GLUCOSYLTRANSFERASE"/>
    <property type="match status" value="1"/>
</dbReference>
<dbReference type="PANTHER" id="PTHR48050:SF13">
    <property type="entry name" value="STEROL 3-BETA-GLUCOSYLTRANSFERASE UGT80A2"/>
    <property type="match status" value="1"/>
</dbReference>
<dbReference type="CDD" id="cd03784">
    <property type="entry name" value="GT1_Gtf-like"/>
    <property type="match status" value="1"/>
</dbReference>
<gene>
    <name evidence="1" type="ordered locus">AciPR4_2077</name>
</gene>
<proteinExistence type="predicted"/>
<accession>E8V7V7</accession>
<dbReference type="Proteomes" id="UP000006844">
    <property type="component" value="Chromosome"/>
</dbReference>